<name>A0A136A5Q1_9ALTE</name>
<keyword evidence="1" id="KW-0472">Membrane</keyword>
<dbReference type="Pfam" id="PF03929">
    <property type="entry name" value="PepSY_TM"/>
    <property type="match status" value="1"/>
</dbReference>
<feature type="transmembrane region" description="Helical" evidence="1">
    <location>
        <begin position="160"/>
        <end position="180"/>
    </location>
</feature>
<dbReference type="STRING" id="1799789.AX660_08845"/>
<reference evidence="3" key="1">
    <citation type="submission" date="2016-02" db="EMBL/GenBank/DDBJ databases">
        <authorList>
            <person name="Schultz-Johansen M."/>
            <person name="Glaring M.A."/>
            <person name="Bech P.K."/>
            <person name="Stougaard P."/>
        </authorList>
    </citation>
    <scope>NUCLEOTIDE SEQUENCE [LARGE SCALE GENOMIC DNA]</scope>
    <source>
        <strain evidence="3">S66</strain>
    </source>
</reference>
<sequence length="487" mass="54186">MLKNNSKVSIRSEQLYRAVWRWHFYAGLFVVPFLLILSLSGVLMLLSKPIEPLLHQNLLKVTPQEHPLTANTLLNKVSEQYPHSSVKLYIPPRDNTESAQFSLQAEHAGGHGGHNAPSTTVYINPYNAEILGTLDPTTSFYNWVKVLHSSLYMGDIGDTLLEIAAGLGVLMVLSGVYLAWPKDGWRSLVPRFSLISREDWRRLHRIIGLFVAIPLVFFLISGLAWTNVWGGKLVQPWSSLPRFEAPKNTESQQTVDHESMDHAAMGHTNMDLEAMDHTAMNHDSMNHTGMHHVPWVMEQTPMPESAANSGEFGLNAVNRIAAEQGFANYRVHFPQGEVGVWTISATTMAGDITNPLTERTLHLDRFNGEPLAEFKFADYPVMGKAMAAFIPLHQGDLGLWNLLLNLVLVAMVLFMIASGLVLWWKRRPKKQGKLGSPMAPPAISKLVGFAMIVVALCFPLSALALIAVIILDSLLISRVKRLQTAIK</sequence>
<protein>
    <submittedName>
        <fullName evidence="2">Peptidase</fullName>
    </submittedName>
</protein>
<gene>
    <name evidence="2" type="ORF">AX660_08845</name>
</gene>
<evidence type="ECO:0000256" key="1">
    <source>
        <dbReference type="SAM" id="Phobius"/>
    </source>
</evidence>
<comment type="caution">
    <text evidence="2">The sequence shown here is derived from an EMBL/GenBank/DDBJ whole genome shotgun (WGS) entry which is preliminary data.</text>
</comment>
<dbReference type="EMBL" id="LSNE01000003">
    <property type="protein sequence ID" value="KXI30549.1"/>
    <property type="molecule type" value="Genomic_DNA"/>
</dbReference>
<keyword evidence="1" id="KW-1133">Transmembrane helix</keyword>
<evidence type="ECO:0000313" key="3">
    <source>
        <dbReference type="Proteomes" id="UP000070299"/>
    </source>
</evidence>
<dbReference type="Proteomes" id="UP000070299">
    <property type="component" value="Unassembled WGS sequence"/>
</dbReference>
<dbReference type="PANTHER" id="PTHR34219:SF1">
    <property type="entry name" value="PEPSY DOMAIN-CONTAINING PROTEIN"/>
    <property type="match status" value="1"/>
</dbReference>
<dbReference type="InterPro" id="IPR005625">
    <property type="entry name" value="PepSY-ass_TM"/>
</dbReference>
<organism evidence="2 3">
    <name type="scientific">Paraglaciecola hydrolytica</name>
    <dbReference type="NCBI Taxonomy" id="1799789"/>
    <lineage>
        <taxon>Bacteria</taxon>
        <taxon>Pseudomonadati</taxon>
        <taxon>Pseudomonadota</taxon>
        <taxon>Gammaproteobacteria</taxon>
        <taxon>Alteromonadales</taxon>
        <taxon>Alteromonadaceae</taxon>
        <taxon>Paraglaciecola</taxon>
    </lineage>
</organism>
<feature type="transmembrane region" description="Helical" evidence="1">
    <location>
        <begin position="22"/>
        <end position="46"/>
    </location>
</feature>
<dbReference type="PANTHER" id="PTHR34219">
    <property type="entry name" value="IRON-REGULATED INNER MEMBRANE PROTEIN-RELATED"/>
    <property type="match status" value="1"/>
</dbReference>
<feature type="transmembrane region" description="Helical" evidence="1">
    <location>
        <begin position="206"/>
        <end position="225"/>
    </location>
</feature>
<dbReference type="AlphaFoldDB" id="A0A136A5Q1"/>
<keyword evidence="3" id="KW-1185">Reference proteome</keyword>
<proteinExistence type="predicted"/>
<feature type="transmembrane region" description="Helical" evidence="1">
    <location>
        <begin position="446"/>
        <end position="471"/>
    </location>
</feature>
<accession>A0A136A5Q1</accession>
<feature type="transmembrane region" description="Helical" evidence="1">
    <location>
        <begin position="402"/>
        <end position="424"/>
    </location>
</feature>
<keyword evidence="1" id="KW-0812">Transmembrane</keyword>
<evidence type="ECO:0000313" key="2">
    <source>
        <dbReference type="EMBL" id="KXI30549.1"/>
    </source>
</evidence>